<comment type="caution">
    <text evidence="1">The sequence shown here is derived from an EMBL/GenBank/DDBJ whole genome shotgun (WGS) entry which is preliminary data.</text>
</comment>
<accession>A0ABR5IH24</accession>
<keyword evidence="2" id="KW-1185">Reference proteome</keyword>
<evidence type="ECO:0000313" key="1">
    <source>
        <dbReference type="EMBL" id="KNA93031.1"/>
    </source>
</evidence>
<proteinExistence type="predicted"/>
<dbReference type="Proteomes" id="UP000037247">
    <property type="component" value="Unassembled WGS sequence"/>
</dbReference>
<dbReference type="EMBL" id="LDTZ01000013">
    <property type="protein sequence ID" value="KNA93031.1"/>
    <property type="molecule type" value="Genomic_DNA"/>
</dbReference>
<evidence type="ECO:0008006" key="3">
    <source>
        <dbReference type="Google" id="ProtNLM"/>
    </source>
</evidence>
<sequence>MGLTYSVAADGSDAVTLHNESSTEVAILSAGSGLGLSVIGAGESFTIPAQASALLGTSMYLLQKPRVSGQPQVFGYLSMSPITGVYSSVSVADGTITLPRKGTDYASLDPANRFVDPSDPVSATTPTTPSYTDPQVAGISYSVDANRRVTVYNGGSDEIAVSRLSGIEIVDFVVIRRGESSTFSATKDARVNILSVQAPRDASGNPVYFGSITSINSSVPQSLPVSNVPAIPKRQNSETPPEAANHAPVLTITQTPSPTTGVSLVHAQTTDPDGDPVTLSVMSPPLGSVVSHSDGTFTYTPTAAMLRQGHASDAFTVLASDGRGGTTTETVVLDYAFTRINQKLVITVKKLSDTAFSVSAVDPDGGYIDWSNSASALLNSPDTQWDSVTHNQMTGWRMSNFVPADPNSSNAPGILGLAKDATATFELLPDLTRAHRGAYDVPLSFTLTDDGGDAQVVTIAGHVQFHNYAPEVWINTTESPYIFDVVTADQDGDPLDIAARTRNGGNVILLSTGQLQYVPRPTTNPYYRDTIDVTVSDGWASGSTHSESIFVGNFDSTFFPWLPSNTHNRVVIPSESVDEYMELLRNASSNLVDAHGELTIVERARNFLTLATLGYDGVAAFHDLPEALHKYSQRAKVGRLYGLTALETSLLSDYAFDELPRRASVARQLEMSLADTRFFTLTELERMLHTESSVRVQQYFNKVFTQRELAERSARASTLKNLAVGSKGVKSVGFVGKVGGNALMAYSIVQATDDLINAKTDQERIDASFDLLAASAPVIGAATGCAIGAAATFYVAGAGCLAGAAVGFSAGSVVGVSMDFGLFYARNSENIKTGLNDFSTGFNDAVDMFQDPDFRAAVRSSGNQAIAQVKSRVDQGFSDASHYLSDRASDFGNKSQDFFNWVDDRYDELGHFVPGRR</sequence>
<dbReference type="Gene3D" id="2.60.40.10">
    <property type="entry name" value="Immunoglobulins"/>
    <property type="match status" value="1"/>
</dbReference>
<gene>
    <name evidence="1" type="ORF">ABW18_00790</name>
</gene>
<evidence type="ECO:0000313" key="2">
    <source>
        <dbReference type="Proteomes" id="UP000037247"/>
    </source>
</evidence>
<organism evidence="1 2">
    <name type="scientific">Gordonia jacobaea</name>
    <dbReference type="NCBI Taxonomy" id="122202"/>
    <lineage>
        <taxon>Bacteria</taxon>
        <taxon>Bacillati</taxon>
        <taxon>Actinomycetota</taxon>
        <taxon>Actinomycetes</taxon>
        <taxon>Mycobacteriales</taxon>
        <taxon>Gordoniaceae</taxon>
        <taxon>Gordonia</taxon>
    </lineage>
</organism>
<protein>
    <recommendedName>
        <fullName evidence="3">Cadherin-like domain-containing protein</fullName>
    </recommendedName>
</protein>
<name>A0ABR5IH24_9ACTN</name>
<dbReference type="InterPro" id="IPR013783">
    <property type="entry name" value="Ig-like_fold"/>
</dbReference>
<dbReference type="Pfam" id="PF17963">
    <property type="entry name" value="Big_9"/>
    <property type="match status" value="2"/>
</dbReference>
<reference evidence="1 2" key="1">
    <citation type="submission" date="2015-05" db="EMBL/GenBank/DDBJ databases">
        <title>Draft genome sequence of the bacterium Gordonia jacobaea a new member of the Gordonia genus.</title>
        <authorList>
            <person name="Jimenez-Galisteo G."/>
            <person name="Dominguez A."/>
            <person name="Munoz E."/>
            <person name="Vinas M."/>
        </authorList>
    </citation>
    <scope>NUCLEOTIDE SEQUENCE [LARGE SCALE GENOMIC DNA]</scope>
    <source>
        <strain evidence="2">mv1</strain>
    </source>
</reference>